<keyword evidence="5" id="KW-0597">Phosphoprotein</keyword>
<reference evidence="32" key="2">
    <citation type="submission" date="2025-09" db="UniProtKB">
        <authorList>
            <consortium name="Ensembl"/>
        </authorList>
    </citation>
    <scope>IDENTIFICATION</scope>
</reference>
<dbReference type="GO" id="GO:0046872">
    <property type="term" value="F:metal ion binding"/>
    <property type="evidence" value="ECO:0007669"/>
    <property type="project" value="UniProtKB-KW"/>
</dbReference>
<dbReference type="InterPro" id="IPR013151">
    <property type="entry name" value="Immunoglobulin_dom"/>
</dbReference>
<dbReference type="Gene3D" id="1.10.510.10">
    <property type="entry name" value="Transferase(Phosphotransferase) domain 1"/>
    <property type="match status" value="1"/>
</dbReference>
<dbReference type="GO" id="GO:0045446">
    <property type="term" value="P:endothelial cell differentiation"/>
    <property type="evidence" value="ECO:0007669"/>
    <property type="project" value="TreeGrafter"/>
</dbReference>
<organism evidence="32 33">
    <name type="scientific">Paramormyrops kingsleyae</name>
    <dbReference type="NCBI Taxonomy" id="1676925"/>
    <lineage>
        <taxon>Eukaryota</taxon>
        <taxon>Metazoa</taxon>
        <taxon>Chordata</taxon>
        <taxon>Craniata</taxon>
        <taxon>Vertebrata</taxon>
        <taxon>Euteleostomi</taxon>
        <taxon>Actinopterygii</taxon>
        <taxon>Neopterygii</taxon>
        <taxon>Teleostei</taxon>
        <taxon>Osteoglossocephala</taxon>
        <taxon>Osteoglossomorpha</taxon>
        <taxon>Osteoglossiformes</taxon>
        <taxon>Mormyridae</taxon>
        <taxon>Paramormyrops</taxon>
    </lineage>
</organism>
<feature type="domain" description="Ig-like" evidence="31">
    <location>
        <begin position="322"/>
        <end position="412"/>
    </location>
</feature>
<evidence type="ECO:0000256" key="28">
    <source>
        <dbReference type="SAM" id="MobiDB-lite"/>
    </source>
</evidence>
<dbReference type="Pfam" id="PF22971">
    <property type="entry name" value="Ig_VEGFR-1-like_5th"/>
    <property type="match status" value="1"/>
</dbReference>
<keyword evidence="10" id="KW-0677">Repeat</keyword>
<dbReference type="GO" id="GO:0005021">
    <property type="term" value="F:vascular endothelial growth factor receptor activity"/>
    <property type="evidence" value="ECO:0007669"/>
    <property type="project" value="TreeGrafter"/>
</dbReference>
<dbReference type="SUPFAM" id="SSF56112">
    <property type="entry name" value="Protein kinase-like (PK-like)"/>
    <property type="match status" value="1"/>
</dbReference>
<evidence type="ECO:0000256" key="25">
    <source>
        <dbReference type="PIRSR" id="PIRSR000615-3"/>
    </source>
</evidence>
<evidence type="ECO:0000256" key="23">
    <source>
        <dbReference type="PIRSR" id="PIRSR000615-1"/>
    </source>
</evidence>
<evidence type="ECO:0000256" key="29">
    <source>
        <dbReference type="SAM" id="SignalP"/>
    </source>
</evidence>
<dbReference type="Pfam" id="PF00047">
    <property type="entry name" value="ig"/>
    <property type="match status" value="1"/>
</dbReference>
<dbReference type="PROSITE" id="PS00107">
    <property type="entry name" value="PROTEIN_KINASE_ATP"/>
    <property type="match status" value="1"/>
</dbReference>
<feature type="domain" description="Protein kinase" evidence="30">
    <location>
        <begin position="812"/>
        <end position="1145"/>
    </location>
</feature>
<evidence type="ECO:0000256" key="17">
    <source>
        <dbReference type="ARBA" id="ARBA00023137"/>
    </source>
</evidence>
<dbReference type="PRINTS" id="PR01832">
    <property type="entry name" value="VEGFRECEPTOR"/>
</dbReference>
<dbReference type="GO" id="GO:0019838">
    <property type="term" value="F:growth factor binding"/>
    <property type="evidence" value="ECO:0007669"/>
    <property type="project" value="TreeGrafter"/>
</dbReference>
<evidence type="ECO:0000256" key="6">
    <source>
        <dbReference type="ARBA" id="ARBA00022657"/>
    </source>
</evidence>
<dbReference type="Ensembl" id="ENSPKIT00000016237.1">
    <property type="protein sequence ID" value="ENSPKIP00000035308.1"/>
    <property type="gene ID" value="ENSPKIG00000014282.1"/>
</dbReference>
<keyword evidence="8 27" id="KW-0812">Transmembrane</keyword>
<dbReference type="Pfam" id="PF21339">
    <property type="entry name" value="VEGFR-1-like_Ig-like"/>
    <property type="match status" value="1"/>
</dbReference>
<dbReference type="PROSITE" id="PS50011">
    <property type="entry name" value="PROTEIN_KINASE_DOM"/>
    <property type="match status" value="1"/>
</dbReference>
<feature type="domain" description="Ig-like" evidence="31">
    <location>
        <begin position="550"/>
        <end position="633"/>
    </location>
</feature>
<evidence type="ECO:0000256" key="21">
    <source>
        <dbReference type="ARBA" id="ARBA00023319"/>
    </source>
</evidence>
<feature type="signal peptide" evidence="29">
    <location>
        <begin position="1"/>
        <end position="22"/>
    </location>
</feature>
<evidence type="ECO:0000256" key="3">
    <source>
        <dbReference type="ARBA" id="ARBA00022473"/>
    </source>
</evidence>
<keyword evidence="11 24" id="KW-0547">Nucleotide-binding</keyword>
<dbReference type="InterPro" id="IPR007110">
    <property type="entry name" value="Ig-like_dom"/>
</dbReference>
<keyword evidence="25" id="KW-0460">Magnesium</keyword>
<keyword evidence="4" id="KW-1003">Cell membrane</keyword>
<dbReference type="FunFam" id="2.60.40.10:FF:000143">
    <property type="entry name" value="Vascular endothelial growth factor receptor 3"/>
    <property type="match status" value="1"/>
</dbReference>
<keyword evidence="3" id="KW-0217">Developmental protein</keyword>
<feature type="domain" description="Ig-like" evidence="31">
    <location>
        <begin position="419"/>
        <end position="533"/>
    </location>
</feature>
<evidence type="ECO:0000256" key="18">
    <source>
        <dbReference type="ARBA" id="ARBA00023157"/>
    </source>
</evidence>
<dbReference type="InterPro" id="IPR000719">
    <property type="entry name" value="Prot_kinase_dom"/>
</dbReference>
<dbReference type="GO" id="GO:0030335">
    <property type="term" value="P:positive regulation of cell migration"/>
    <property type="evidence" value="ECO:0007669"/>
    <property type="project" value="TreeGrafter"/>
</dbReference>
<dbReference type="GeneTree" id="ENSGT00940000164144"/>
<dbReference type="EC" id="2.7.10.1" evidence="2"/>
<evidence type="ECO:0000256" key="12">
    <source>
        <dbReference type="ARBA" id="ARBA00022777"/>
    </source>
</evidence>
<dbReference type="Pfam" id="PF07679">
    <property type="entry name" value="I-set"/>
    <property type="match status" value="2"/>
</dbReference>
<feature type="domain" description="Ig-like" evidence="31">
    <location>
        <begin position="647"/>
        <end position="732"/>
    </location>
</feature>
<dbReference type="InterPro" id="IPR036179">
    <property type="entry name" value="Ig-like_dom_sf"/>
</dbReference>
<dbReference type="GO" id="GO:0001525">
    <property type="term" value="P:angiogenesis"/>
    <property type="evidence" value="ECO:0007669"/>
    <property type="project" value="UniProtKB-KW"/>
</dbReference>
<comment type="similarity">
    <text evidence="27">Belongs to the protein kinase superfamily. Tyr protein kinase family. CSF-1/PDGF receptor subfamily.</text>
</comment>
<evidence type="ECO:0000256" key="7">
    <source>
        <dbReference type="ARBA" id="ARBA00022679"/>
    </source>
</evidence>
<dbReference type="InterPro" id="IPR003598">
    <property type="entry name" value="Ig_sub2"/>
</dbReference>
<dbReference type="GO" id="GO:0043235">
    <property type="term" value="C:receptor complex"/>
    <property type="evidence" value="ECO:0007669"/>
    <property type="project" value="TreeGrafter"/>
</dbReference>
<keyword evidence="14 24" id="KW-0067">ATP-binding</keyword>
<comment type="subcellular location">
    <subcellularLocation>
        <location evidence="1">Cell membrane</location>
        <topology evidence="1">Single-pass type I membrane protein</topology>
    </subcellularLocation>
    <subcellularLocation>
        <location evidence="27">Membrane</location>
        <topology evidence="27">Single-pass type I membrane protein</topology>
    </subcellularLocation>
</comment>
<dbReference type="InterPro" id="IPR020635">
    <property type="entry name" value="Tyr_kinase_cat_dom"/>
</dbReference>
<dbReference type="InterPro" id="IPR013783">
    <property type="entry name" value="Ig-like_fold"/>
</dbReference>
<dbReference type="Gene3D" id="2.60.40.10">
    <property type="entry name" value="Immunoglobulins"/>
    <property type="match status" value="7"/>
</dbReference>
<dbReference type="KEGG" id="pki:111838006"/>
<dbReference type="SMART" id="SM00408">
    <property type="entry name" value="IGc2"/>
    <property type="match status" value="6"/>
</dbReference>
<dbReference type="FunFam" id="1.10.510.10:FF:002412">
    <property type="match status" value="1"/>
</dbReference>
<dbReference type="PANTHER" id="PTHR24416">
    <property type="entry name" value="TYROSINE-PROTEIN KINASE RECEPTOR"/>
    <property type="match status" value="1"/>
</dbReference>
<feature type="chain" id="PRO_5017347941" description="receptor protein-tyrosine kinase" evidence="29">
    <location>
        <begin position="23"/>
        <end position="1302"/>
    </location>
</feature>
<feature type="domain" description="Ig-like" evidence="31">
    <location>
        <begin position="26"/>
        <end position="110"/>
    </location>
</feature>
<dbReference type="InterPro" id="IPR013098">
    <property type="entry name" value="Ig_I-set"/>
</dbReference>
<feature type="active site" description="Proton acceptor" evidence="23">
    <location>
        <position position="1009"/>
    </location>
</feature>
<evidence type="ECO:0000313" key="32">
    <source>
        <dbReference type="Ensembl" id="ENSPKIP00000035308.1"/>
    </source>
</evidence>
<feature type="domain" description="Ig-like" evidence="31">
    <location>
        <begin position="222"/>
        <end position="313"/>
    </location>
</feature>
<dbReference type="PROSITE" id="PS00240">
    <property type="entry name" value="RECEPTOR_TYR_KIN_III"/>
    <property type="match status" value="1"/>
</dbReference>
<feature type="binding site" evidence="24 26">
    <location>
        <position position="846"/>
    </location>
    <ligand>
        <name>ATP</name>
        <dbReference type="ChEBI" id="CHEBI:30616"/>
    </ligand>
</feature>
<dbReference type="InterPro" id="IPR003599">
    <property type="entry name" value="Ig_sub"/>
</dbReference>
<evidence type="ECO:0000256" key="11">
    <source>
        <dbReference type="ARBA" id="ARBA00022741"/>
    </source>
</evidence>
<dbReference type="InterPro" id="IPR041348">
    <property type="entry name" value="VEGFR-2_TMD"/>
</dbReference>
<evidence type="ECO:0000256" key="16">
    <source>
        <dbReference type="ARBA" id="ARBA00023136"/>
    </source>
</evidence>
<dbReference type="FunFam" id="2.60.40.10:FF:000247">
    <property type="entry name" value="Vascular endothelial growth factor receptor 3"/>
    <property type="match status" value="1"/>
</dbReference>
<dbReference type="GO" id="GO:0043408">
    <property type="term" value="P:regulation of MAPK cascade"/>
    <property type="evidence" value="ECO:0007669"/>
    <property type="project" value="TreeGrafter"/>
</dbReference>
<evidence type="ECO:0000256" key="20">
    <source>
        <dbReference type="ARBA" id="ARBA00023180"/>
    </source>
</evidence>
<dbReference type="InterPro" id="IPR050122">
    <property type="entry name" value="RTK"/>
</dbReference>
<feature type="binding site" evidence="25">
    <location>
        <position position="1027"/>
    </location>
    <ligand>
        <name>Mg(2+)</name>
        <dbReference type="ChEBI" id="CHEBI:18420"/>
    </ligand>
</feature>
<evidence type="ECO:0000256" key="5">
    <source>
        <dbReference type="ARBA" id="ARBA00022553"/>
    </source>
</evidence>
<dbReference type="PANTHER" id="PTHR24416:SF552">
    <property type="entry name" value="RECEPTOR PROTEIN-TYROSINE KINASE"/>
    <property type="match status" value="1"/>
</dbReference>
<evidence type="ECO:0000313" key="33">
    <source>
        <dbReference type="Proteomes" id="UP000261540"/>
    </source>
</evidence>
<protein>
    <recommendedName>
        <fullName evidence="2">receptor protein-tyrosine kinase</fullName>
        <ecNumber evidence="2">2.7.10.1</ecNumber>
    </recommendedName>
</protein>
<accession>A0A3B3SYH6</accession>
<dbReference type="Pfam" id="PF07714">
    <property type="entry name" value="PK_Tyr_Ser-Thr"/>
    <property type="match status" value="1"/>
</dbReference>
<dbReference type="InterPro" id="IPR001824">
    <property type="entry name" value="Tyr_kinase_rcpt_3_CS"/>
</dbReference>
<reference evidence="32" key="1">
    <citation type="submission" date="2025-08" db="UniProtKB">
        <authorList>
            <consortium name="Ensembl"/>
        </authorList>
    </citation>
    <scope>IDENTIFICATION</scope>
</reference>
<feature type="binding site" evidence="24">
    <location>
        <position position="1013"/>
    </location>
    <ligand>
        <name>ATP</name>
        <dbReference type="ChEBI" id="CHEBI:30616"/>
    </ligand>
</feature>
<dbReference type="GO" id="GO:0016477">
    <property type="term" value="P:cell migration"/>
    <property type="evidence" value="ECO:0007669"/>
    <property type="project" value="TreeGrafter"/>
</dbReference>
<keyword evidence="13" id="KW-0221">Differentiation</keyword>
<dbReference type="InterPro" id="IPR001245">
    <property type="entry name" value="Ser-Thr/Tyr_kinase_cat_dom"/>
</dbReference>
<proteinExistence type="inferred from homology"/>
<evidence type="ECO:0000256" key="13">
    <source>
        <dbReference type="ARBA" id="ARBA00022782"/>
    </source>
</evidence>
<evidence type="ECO:0000256" key="27">
    <source>
        <dbReference type="RuleBase" id="RU000311"/>
    </source>
</evidence>
<feature type="binding site" evidence="24">
    <location>
        <begin position="819"/>
        <end position="826"/>
    </location>
    <ligand>
        <name>ATP</name>
        <dbReference type="ChEBI" id="CHEBI:30616"/>
    </ligand>
</feature>
<dbReference type="PROSITE" id="PS00109">
    <property type="entry name" value="PROTEIN_KINASE_TYR"/>
    <property type="match status" value="1"/>
</dbReference>
<keyword evidence="16" id="KW-0472">Membrane</keyword>
<evidence type="ECO:0000256" key="24">
    <source>
        <dbReference type="PIRSR" id="PIRSR000615-2"/>
    </source>
</evidence>
<keyword evidence="18" id="KW-1015">Disulfide bond</keyword>
<name>A0A3B3SYH6_9TELE</name>
<evidence type="ECO:0000256" key="4">
    <source>
        <dbReference type="ARBA" id="ARBA00022475"/>
    </source>
</evidence>
<evidence type="ECO:0000256" key="2">
    <source>
        <dbReference type="ARBA" id="ARBA00011902"/>
    </source>
</evidence>
<keyword evidence="12" id="KW-0418">Kinase</keyword>
<evidence type="ECO:0000256" key="26">
    <source>
        <dbReference type="PROSITE-ProRule" id="PRU10141"/>
    </source>
</evidence>
<dbReference type="GO" id="GO:0045766">
    <property type="term" value="P:positive regulation of angiogenesis"/>
    <property type="evidence" value="ECO:0007669"/>
    <property type="project" value="TreeGrafter"/>
</dbReference>
<keyword evidence="9 29" id="KW-0732">Signal</keyword>
<evidence type="ECO:0000256" key="10">
    <source>
        <dbReference type="ARBA" id="ARBA00022737"/>
    </source>
</evidence>
<dbReference type="GO" id="GO:0005886">
    <property type="term" value="C:plasma membrane"/>
    <property type="evidence" value="ECO:0007669"/>
    <property type="project" value="UniProtKB-SubCell"/>
</dbReference>
<keyword evidence="17" id="KW-0829">Tyrosine-protein kinase</keyword>
<dbReference type="PROSITE" id="PS50835">
    <property type="entry name" value="IG_LIKE"/>
    <property type="match status" value="6"/>
</dbReference>
<evidence type="ECO:0000256" key="14">
    <source>
        <dbReference type="ARBA" id="ARBA00022840"/>
    </source>
</evidence>
<dbReference type="InterPro" id="IPR011009">
    <property type="entry name" value="Kinase-like_dom_sf"/>
</dbReference>
<dbReference type="GO" id="GO:0005524">
    <property type="term" value="F:ATP binding"/>
    <property type="evidence" value="ECO:0007669"/>
    <property type="project" value="UniProtKB-UniRule"/>
</dbReference>
<evidence type="ECO:0000256" key="9">
    <source>
        <dbReference type="ARBA" id="ARBA00022729"/>
    </source>
</evidence>
<feature type="binding site" evidence="25">
    <location>
        <position position="1014"/>
    </location>
    <ligand>
        <name>Mg(2+)</name>
        <dbReference type="ChEBI" id="CHEBI:18420"/>
    </ligand>
</feature>
<keyword evidence="21 27" id="KW-0393">Immunoglobulin domain</keyword>
<dbReference type="InterPro" id="IPR017441">
    <property type="entry name" value="Protein_kinase_ATP_BS"/>
</dbReference>
<dbReference type="Gene3D" id="3.30.200.20">
    <property type="entry name" value="Phosphorylase Kinase, domain 1"/>
    <property type="match status" value="1"/>
</dbReference>
<dbReference type="SUPFAM" id="SSF48726">
    <property type="entry name" value="Immunoglobulin"/>
    <property type="match status" value="6"/>
</dbReference>
<keyword evidence="6" id="KW-0037">Angiogenesis</keyword>
<comment type="catalytic activity">
    <reaction evidence="22">
        <text>L-tyrosyl-[protein] + ATP = O-phospho-L-tyrosyl-[protein] + ADP + H(+)</text>
        <dbReference type="Rhea" id="RHEA:10596"/>
        <dbReference type="Rhea" id="RHEA-COMP:10136"/>
        <dbReference type="Rhea" id="RHEA-COMP:20101"/>
        <dbReference type="ChEBI" id="CHEBI:15378"/>
        <dbReference type="ChEBI" id="CHEBI:30616"/>
        <dbReference type="ChEBI" id="CHEBI:46858"/>
        <dbReference type="ChEBI" id="CHEBI:61978"/>
        <dbReference type="ChEBI" id="CHEBI:456216"/>
        <dbReference type="EC" id="2.7.10.1"/>
    </reaction>
</comment>
<evidence type="ECO:0000256" key="22">
    <source>
        <dbReference type="ARBA" id="ARBA00051243"/>
    </source>
</evidence>
<dbReference type="SMART" id="SM00219">
    <property type="entry name" value="TyrKc"/>
    <property type="match status" value="1"/>
</dbReference>
<keyword evidence="25" id="KW-0479">Metal-binding</keyword>
<dbReference type="InterPro" id="IPR055229">
    <property type="entry name" value="VEGFR1-3_5th"/>
</dbReference>
<evidence type="ECO:0000256" key="19">
    <source>
        <dbReference type="ARBA" id="ARBA00023170"/>
    </source>
</evidence>
<keyword evidence="19 27" id="KW-0675">Receptor</keyword>
<evidence type="ECO:0000259" key="31">
    <source>
        <dbReference type="PROSITE" id="PS50835"/>
    </source>
</evidence>
<dbReference type="FunFam" id="3.30.200.20:FF:000041">
    <property type="entry name" value="Vascular endothelial growth factor receptor 2"/>
    <property type="match status" value="1"/>
</dbReference>
<feature type="region of interest" description="Disordered" evidence="28">
    <location>
        <begin position="951"/>
        <end position="970"/>
    </location>
</feature>
<evidence type="ECO:0000256" key="8">
    <source>
        <dbReference type="ARBA" id="ARBA00022692"/>
    </source>
</evidence>
<dbReference type="Pfam" id="PF17988">
    <property type="entry name" value="VEGFR-2_TMD"/>
    <property type="match status" value="1"/>
</dbReference>
<keyword evidence="20" id="KW-0325">Glycoprotein</keyword>
<keyword evidence="15" id="KW-1133">Transmembrane helix</keyword>
<evidence type="ECO:0000256" key="1">
    <source>
        <dbReference type="ARBA" id="ARBA00004251"/>
    </source>
</evidence>
<dbReference type="STRING" id="1676925.ENSPKIP00000035308"/>
<evidence type="ECO:0000256" key="15">
    <source>
        <dbReference type="ARBA" id="ARBA00022989"/>
    </source>
</evidence>
<dbReference type="InterPro" id="IPR008266">
    <property type="entry name" value="Tyr_kinase_AS"/>
</dbReference>
<sequence>MESAFGAVLFVLVFCSEGQTEAVKKPTLHGHPEGNIRAGSSFTLTCRGSSTLQWKLPGRHVGSDGVLVNKTGCKKWGYSHCSQLIVRNSRHNDTGLYSCGSAHHGDSHVSTYIFVKDDDNPFVEEPQDPPSVLTIYDRERELVIPCRTTSPDYVVTLEGRFIQKPRMSSVVKDELWDPQVGFKILYPPGSHYDLLVCKTTTGRHQVLHEASYLIKRMSSKLDNVKISANRVRLVVGDTLSLKCSGETTFNGRIIFTWDYPGKAWNRLHKIHKHTDTPALTFTMSSTLILHNVTTEDKGPYRCTAEIVSQKAATAKVMVYEHPFINLFYKEDKVVSVLEGKKHVKFGPKVSAVPRPNIVTWYKDGVQIRENSTCYEHSEYNLIIRDAKQKDAGVYTILVGNKERGVYQNLSYTFEVRVQPRILEENLKPVDLQQRMFGKEQQLTCTAQGFPVPHITWVWQPCEHSPSLKWCKLSSEPRPVKFYEEDRNNTNINWPYNKIHSIENATDISKRKAVSTLTVAAARESGLYSCVASNTVGSHNWSIPFFVGDHPEALNIEPQKAIEGDNLTISCRATRYLYTDLRWVGPDNRTALNSNHTLQVGLHSISLSLLLTNVSRTDPMNYKCQAQSYTRRVLHKTSVFKIEERKGPWLQQNLTNQNVNSSSTLTLACYAQGVPPPFITWYKNGALVEAAPGITLTEDGLLIIDRVKKDDEGRYECLASNDKGRAKTAAVITVVGDDKPNIEVIILVCTGLAATFLWLMLVIFIRKLKKPSSVDIQTGYLSIIMDPDEVPLDEQCDRLPYDSSKWEFPRDRLRLGKTLGHGAFGKVVEAAAFGIDKLSTCKTVAVKMLKGGATSNECKALMSELKILIHIGNHLNVVNLLGACTKSGGPLMIIVEYCKYGNLSNYLRSKRADFIVYKNPSSKTVASGSSCELSELSELIKRRLESVASTGSSASSGFVEDKSYCDSEEEEEETEDLYKKVLTMEDLISYSFQVAKGMEFLASRKCIHRDLAARNILLSENNVVKICDFGLARDVYKDPDYVRKGDARLPLKWMAPEAIFDKIYTTQSDVWSFGVLMWEIFSLGASPYPGLQIDEEFCCRLKDGTRMRAPEYASSEIYQAMLDCWQGEPNHRPTFTDLVERLGDLLQANVQQEGKHYIPINTALAIKEGDVSSTSTIEDDMSTSRRDSGNTWNVKTFDVVVGEDDTNESREVGQSDSGVGLSSDDMKTLKRLESLAGPLSIKALGMKPLGVAKESVLSDWEQDKLRVSTLDFGLEDPSFDPSLECHSPPPHYNDVMRYSVPPF</sequence>
<keyword evidence="33" id="KW-1185">Reference proteome</keyword>
<dbReference type="SMART" id="SM00409">
    <property type="entry name" value="IG"/>
    <property type="match status" value="6"/>
</dbReference>
<dbReference type="Proteomes" id="UP000261540">
    <property type="component" value="Unplaced"/>
</dbReference>
<evidence type="ECO:0000259" key="30">
    <source>
        <dbReference type="PROSITE" id="PS50011"/>
    </source>
</evidence>
<dbReference type="OrthoDB" id="5979328at2759"/>
<keyword evidence="7" id="KW-0808">Transferase</keyword>
<dbReference type="PIRSF" id="PIRSF000615">
    <property type="entry name" value="TyrPK_CSF1-R"/>
    <property type="match status" value="1"/>
</dbReference>